<dbReference type="PROSITE" id="PS50977">
    <property type="entry name" value="HTH_TETR_2"/>
    <property type="match status" value="1"/>
</dbReference>
<keyword evidence="1" id="KW-0678">Repressor</keyword>
<gene>
    <name evidence="5" type="ORF">IEO70_02920</name>
</gene>
<dbReference type="PRINTS" id="PR00455">
    <property type="entry name" value="HTHTETR"/>
</dbReference>
<sequence length="204" mass="24328">MSQTNLKPKTNRGHQTRKKLLLSAEYIIGKYGYHNSSITAITQRAGVSLGNFYTYFESKYQIFECLLWEMQRELIKLIKERTEGIENRIDVEREGFKALFDFLKKRPYWYSLFPQAEFVDKKLHRKVLVKFADLYIHRIEKSMSNEEIRNLNSVMLVYSFMGITNYVGMKWVLWDQKEINEKFIDDIMDFIKNGIVKQRGETHG</sequence>
<name>A0A927CWL7_9BACI</name>
<feature type="DNA-binding region" description="H-T-H motif" evidence="3">
    <location>
        <begin position="37"/>
        <end position="56"/>
    </location>
</feature>
<dbReference type="InterPro" id="IPR009057">
    <property type="entry name" value="Homeodomain-like_sf"/>
</dbReference>
<feature type="domain" description="HTH tetR-type" evidence="4">
    <location>
        <begin position="14"/>
        <end position="74"/>
    </location>
</feature>
<evidence type="ECO:0000256" key="2">
    <source>
        <dbReference type="ARBA" id="ARBA00023125"/>
    </source>
</evidence>
<evidence type="ECO:0000313" key="6">
    <source>
        <dbReference type="Proteomes" id="UP000602076"/>
    </source>
</evidence>
<dbReference type="PANTHER" id="PTHR43479">
    <property type="entry name" value="ACREF/ENVCD OPERON REPRESSOR-RELATED"/>
    <property type="match status" value="1"/>
</dbReference>
<dbReference type="PANTHER" id="PTHR43479:SF11">
    <property type="entry name" value="ACREF_ENVCD OPERON REPRESSOR-RELATED"/>
    <property type="match status" value="1"/>
</dbReference>
<dbReference type="Pfam" id="PF00440">
    <property type="entry name" value="TetR_N"/>
    <property type="match status" value="1"/>
</dbReference>
<evidence type="ECO:0000313" key="5">
    <source>
        <dbReference type="EMBL" id="MBD3107305.1"/>
    </source>
</evidence>
<dbReference type="GO" id="GO:0003677">
    <property type="term" value="F:DNA binding"/>
    <property type="evidence" value="ECO:0007669"/>
    <property type="project" value="UniProtKB-UniRule"/>
</dbReference>
<proteinExistence type="predicted"/>
<dbReference type="EMBL" id="JACXSI010000005">
    <property type="protein sequence ID" value="MBD3107305.1"/>
    <property type="molecule type" value="Genomic_DNA"/>
</dbReference>
<evidence type="ECO:0000256" key="3">
    <source>
        <dbReference type="PROSITE-ProRule" id="PRU00335"/>
    </source>
</evidence>
<dbReference type="Proteomes" id="UP000602076">
    <property type="component" value="Unassembled WGS sequence"/>
</dbReference>
<dbReference type="AlphaFoldDB" id="A0A927CWL7"/>
<dbReference type="InterPro" id="IPR050624">
    <property type="entry name" value="HTH-type_Tx_Regulator"/>
</dbReference>
<keyword evidence="2 3" id="KW-0238">DNA-binding</keyword>
<reference evidence="5" key="1">
    <citation type="submission" date="2020-09" db="EMBL/GenBank/DDBJ databases">
        <title>Bacillus faecalis sp. nov., a moderately halophilic bacterium isolated from cow faeces.</title>
        <authorList>
            <person name="Jiang L."/>
            <person name="Lee J."/>
        </authorList>
    </citation>
    <scope>NUCLEOTIDE SEQUENCE</scope>
    <source>
        <strain evidence="5">AGMB 02131</strain>
    </source>
</reference>
<accession>A0A927CWL7</accession>
<organism evidence="5 6">
    <name type="scientific">Peribacillus faecalis</name>
    <dbReference type="NCBI Taxonomy" id="2772559"/>
    <lineage>
        <taxon>Bacteria</taxon>
        <taxon>Bacillati</taxon>
        <taxon>Bacillota</taxon>
        <taxon>Bacilli</taxon>
        <taxon>Bacillales</taxon>
        <taxon>Bacillaceae</taxon>
        <taxon>Peribacillus</taxon>
    </lineage>
</organism>
<evidence type="ECO:0000259" key="4">
    <source>
        <dbReference type="PROSITE" id="PS50977"/>
    </source>
</evidence>
<dbReference type="RefSeq" id="WP_190996852.1">
    <property type="nucleotide sequence ID" value="NZ_JACXSI010000005.1"/>
</dbReference>
<dbReference type="InterPro" id="IPR023772">
    <property type="entry name" value="DNA-bd_HTH_TetR-type_CS"/>
</dbReference>
<evidence type="ECO:0000256" key="1">
    <source>
        <dbReference type="ARBA" id="ARBA00022491"/>
    </source>
</evidence>
<dbReference type="SUPFAM" id="SSF48498">
    <property type="entry name" value="Tetracyclin repressor-like, C-terminal domain"/>
    <property type="match status" value="1"/>
</dbReference>
<comment type="caution">
    <text evidence="5">The sequence shown here is derived from an EMBL/GenBank/DDBJ whole genome shotgun (WGS) entry which is preliminary data.</text>
</comment>
<dbReference type="InterPro" id="IPR036271">
    <property type="entry name" value="Tet_transcr_reg_TetR-rel_C_sf"/>
</dbReference>
<protein>
    <submittedName>
        <fullName evidence="5">TetR/AcrR family transcriptional regulator</fullName>
    </submittedName>
</protein>
<keyword evidence="6" id="KW-1185">Reference proteome</keyword>
<dbReference type="InterPro" id="IPR001647">
    <property type="entry name" value="HTH_TetR"/>
</dbReference>
<dbReference type="SUPFAM" id="SSF46689">
    <property type="entry name" value="Homeodomain-like"/>
    <property type="match status" value="1"/>
</dbReference>
<dbReference type="Gene3D" id="1.10.357.10">
    <property type="entry name" value="Tetracycline Repressor, domain 2"/>
    <property type="match status" value="1"/>
</dbReference>
<dbReference type="PROSITE" id="PS01081">
    <property type="entry name" value="HTH_TETR_1"/>
    <property type="match status" value="1"/>
</dbReference>